<feature type="site" description="Important for catalytic activity" evidence="7">
    <location>
        <position position="349"/>
    </location>
</feature>
<dbReference type="GO" id="GO:0005634">
    <property type="term" value="C:nucleus"/>
    <property type="evidence" value="ECO:0007669"/>
    <property type="project" value="TreeGrafter"/>
</dbReference>
<feature type="active site" description="Proton acceptor" evidence="5">
    <location>
        <position position="376"/>
    </location>
</feature>
<keyword evidence="4 6" id="KW-0460">Magnesium</keyword>
<dbReference type="GO" id="GO:0008081">
    <property type="term" value="F:phosphoric diester hydrolase activity"/>
    <property type="evidence" value="ECO:0007669"/>
    <property type="project" value="TreeGrafter"/>
</dbReference>
<dbReference type="InterPro" id="IPR005135">
    <property type="entry name" value="Endo/exonuclease/phosphatase"/>
</dbReference>
<accession>A0A2N1MJV3</accession>
<dbReference type="AlphaFoldDB" id="A0A2N1MJV3"/>
<feature type="site" description="Transition state stabilizer" evidence="7">
    <location>
        <position position="302"/>
    </location>
</feature>
<comment type="similarity">
    <text evidence="1">Belongs to the DNA repair enzymes AP/ExoA family.</text>
</comment>
<evidence type="ECO:0000313" key="10">
    <source>
        <dbReference type="Proteomes" id="UP000233469"/>
    </source>
</evidence>
<evidence type="ECO:0000256" key="1">
    <source>
        <dbReference type="ARBA" id="ARBA00007092"/>
    </source>
</evidence>
<feature type="binding site" evidence="6">
    <location>
        <position position="157"/>
    </location>
    <ligand>
        <name>Mg(2+)</name>
        <dbReference type="ChEBI" id="CHEBI:18420"/>
        <label>1</label>
    </ligand>
</feature>
<dbReference type="InterPro" id="IPR036691">
    <property type="entry name" value="Endo/exonu/phosph_ase_sf"/>
</dbReference>
<reference evidence="9 10" key="2">
    <citation type="submission" date="2017-10" db="EMBL/GenBank/DDBJ databases">
        <title>Extensive intraspecific genome diversity in a model arbuscular mycorrhizal fungus.</title>
        <authorList>
            <person name="Chen E.C.H."/>
            <person name="Morin E."/>
            <person name="Baudet D."/>
            <person name="Noel J."/>
            <person name="Ndikumana S."/>
            <person name="Charron P."/>
            <person name="St-Onge C."/>
            <person name="Giorgi J."/>
            <person name="Grigoriev I.V."/>
            <person name="Roux C."/>
            <person name="Martin F.M."/>
            <person name="Corradi N."/>
        </authorList>
    </citation>
    <scope>NUCLEOTIDE SEQUENCE [LARGE SCALE GENOMIC DNA]</scope>
    <source>
        <strain evidence="9 10">C2</strain>
    </source>
</reference>
<evidence type="ECO:0000256" key="6">
    <source>
        <dbReference type="PIRSR" id="PIRSR604808-2"/>
    </source>
</evidence>
<dbReference type="GO" id="GO:0008311">
    <property type="term" value="F:double-stranded DNA 3'-5' DNA exonuclease activity"/>
    <property type="evidence" value="ECO:0007669"/>
    <property type="project" value="TreeGrafter"/>
</dbReference>
<feature type="binding site" evidence="6">
    <location>
        <position position="300"/>
    </location>
    <ligand>
        <name>Mg(2+)</name>
        <dbReference type="ChEBI" id="CHEBI:18420"/>
        <label>1</label>
    </ligand>
</feature>
<dbReference type="VEuPathDB" id="FungiDB:RhiirFUN_021297"/>
<proteinExistence type="inferred from homology"/>
<feature type="active site" description="Proton donor/acceptor" evidence="5">
    <location>
        <position position="300"/>
    </location>
</feature>
<comment type="cofactor">
    <cofactor evidence="6">
        <name>Mg(2+)</name>
        <dbReference type="ChEBI" id="CHEBI:18420"/>
    </cofactor>
    <cofactor evidence="6">
        <name>Mn(2+)</name>
        <dbReference type="ChEBI" id="CHEBI:29035"/>
    </cofactor>
    <text evidence="6">Probably binds two magnesium or manganese ions per subunit.</text>
</comment>
<dbReference type="GO" id="GO:0046872">
    <property type="term" value="F:metal ion binding"/>
    <property type="evidence" value="ECO:0007669"/>
    <property type="project" value="UniProtKB-KW"/>
</dbReference>
<dbReference type="Proteomes" id="UP000233469">
    <property type="component" value="Unassembled WGS sequence"/>
</dbReference>
<keyword evidence="6" id="KW-0464">Manganese</keyword>
<sequence>MRIEEDIGTIIHKDIMDIQTNNAKTTNVDTTGPQDQTKRHYIIKGGLDNNTHNISNITNRGSVMDVIDLTNQDMDVDSQIVSEEENEDREIRYRNNKNNYNTNKKIDNKNNPKKYNKKNIVKKRQENSKNFNKKSEKAITTGKTKNETSTLNICTFNARGINDTKKQELISQLIQTEEWDIASINETKLMTRKREFAFNNIKKEFRSIVNSTNDTNSKGGQITLIKDKLDHHVINIEFIQGYCTKLDLIFKKNSKQKNILLIMVYMPNDDKKIKDSIIQQTKIWIENAYRKEQDIIVMGDFNESDKHKDKDNKFVRMLKKSELIDVHKFFFENDVRTTWSNGNTSSRIDYIFSTENLMNNIIQHEVIQGVQIKTDHNIITIKISINDIIIKNNRFLKKDSIVSDIEKSLKSKYINSKNFTNEDWAFLAEKLESDVNESIEFLLDDQQNKDIAWEFIINSFQTNKNKLIEDKTKEKRLNDIMEEKEQYILEYNNKRNDVIILKKIVKIIKITKKRVNKRMVKKQVRDINISDRRCTIKKNHVIIQNWNCKGVGK</sequence>
<dbReference type="Pfam" id="PF03372">
    <property type="entry name" value="Exo_endo_phos"/>
    <property type="match status" value="1"/>
</dbReference>
<feature type="binding site" evidence="6">
    <location>
        <position position="376"/>
    </location>
    <ligand>
        <name>Mg(2+)</name>
        <dbReference type="ChEBI" id="CHEBI:18420"/>
        <label>1</label>
    </ligand>
</feature>
<feature type="domain" description="Endonuclease/exonuclease/phosphatase" evidence="8">
    <location>
        <begin position="154"/>
        <end position="356"/>
    </location>
</feature>
<evidence type="ECO:0000259" key="8">
    <source>
        <dbReference type="Pfam" id="PF03372"/>
    </source>
</evidence>
<dbReference type="EMBL" id="LLXL01002077">
    <property type="protein sequence ID" value="PKK61919.1"/>
    <property type="molecule type" value="Genomic_DNA"/>
</dbReference>
<protein>
    <submittedName>
        <fullName evidence="9">DNase I-like protein</fullName>
    </submittedName>
</protein>
<evidence type="ECO:0000256" key="5">
    <source>
        <dbReference type="PIRSR" id="PIRSR604808-1"/>
    </source>
</evidence>
<reference evidence="9 10" key="1">
    <citation type="submission" date="2016-04" db="EMBL/GenBank/DDBJ databases">
        <title>Genome analyses suggest a sexual origin of heterokaryosis in a supposedly ancient asexual fungus.</title>
        <authorList>
            <person name="Ropars J."/>
            <person name="Sedzielewska K."/>
            <person name="Noel J."/>
            <person name="Charron P."/>
            <person name="Farinelli L."/>
            <person name="Marton T."/>
            <person name="Kruger M."/>
            <person name="Pelin A."/>
            <person name="Brachmann A."/>
            <person name="Corradi N."/>
        </authorList>
    </citation>
    <scope>NUCLEOTIDE SEQUENCE [LARGE SCALE GENOMIC DNA]</scope>
    <source>
        <strain evidence="9 10">C2</strain>
    </source>
</reference>
<dbReference type="Gene3D" id="3.60.10.10">
    <property type="entry name" value="Endonuclease/exonuclease/phosphatase"/>
    <property type="match status" value="1"/>
</dbReference>
<dbReference type="InterPro" id="IPR004808">
    <property type="entry name" value="AP_endonuc_1"/>
</dbReference>
<evidence type="ECO:0000256" key="3">
    <source>
        <dbReference type="ARBA" id="ARBA00022801"/>
    </source>
</evidence>
<feature type="binding site" evidence="6">
    <location>
        <position position="186"/>
    </location>
    <ligand>
        <name>Mg(2+)</name>
        <dbReference type="ChEBI" id="CHEBI:18420"/>
        <label>1</label>
    </ligand>
</feature>
<keyword evidence="3" id="KW-0378">Hydrolase</keyword>
<comment type="caution">
    <text evidence="9">The sequence shown here is derived from an EMBL/GenBank/DDBJ whole genome shotgun (WGS) entry which is preliminary data.</text>
</comment>
<evidence type="ECO:0000256" key="7">
    <source>
        <dbReference type="PIRSR" id="PIRSR604808-3"/>
    </source>
</evidence>
<feature type="site" description="Interaction with DNA substrate" evidence="7">
    <location>
        <position position="376"/>
    </location>
</feature>
<feature type="binding site" evidence="6">
    <location>
        <position position="302"/>
    </location>
    <ligand>
        <name>Mg(2+)</name>
        <dbReference type="ChEBI" id="CHEBI:18420"/>
        <label>1</label>
    </ligand>
</feature>
<dbReference type="VEuPathDB" id="FungiDB:RhiirA1_402426"/>
<name>A0A2N1MJV3_9GLOM</name>
<dbReference type="PANTHER" id="PTHR22748:SF4">
    <property type="entry name" value="DNA-(APURINIC OR APYRIMIDINIC SITE) ENDONUCLEASE 2"/>
    <property type="match status" value="1"/>
</dbReference>
<organism evidence="9 10">
    <name type="scientific">Rhizophagus irregularis</name>
    <dbReference type="NCBI Taxonomy" id="588596"/>
    <lineage>
        <taxon>Eukaryota</taxon>
        <taxon>Fungi</taxon>
        <taxon>Fungi incertae sedis</taxon>
        <taxon>Mucoromycota</taxon>
        <taxon>Glomeromycotina</taxon>
        <taxon>Glomeromycetes</taxon>
        <taxon>Glomerales</taxon>
        <taxon>Glomeraceae</taxon>
        <taxon>Rhizophagus</taxon>
    </lineage>
</organism>
<feature type="binding site" evidence="6">
    <location>
        <position position="375"/>
    </location>
    <ligand>
        <name>Mg(2+)</name>
        <dbReference type="ChEBI" id="CHEBI:18420"/>
        <label>1</label>
    </ligand>
</feature>
<keyword evidence="2 6" id="KW-0479">Metal-binding</keyword>
<evidence type="ECO:0000256" key="2">
    <source>
        <dbReference type="ARBA" id="ARBA00022723"/>
    </source>
</evidence>
<evidence type="ECO:0000313" key="9">
    <source>
        <dbReference type="EMBL" id="PKK61919.1"/>
    </source>
</evidence>
<dbReference type="PANTHER" id="PTHR22748">
    <property type="entry name" value="AP ENDONUCLEASE"/>
    <property type="match status" value="1"/>
</dbReference>
<dbReference type="SUPFAM" id="SSF56219">
    <property type="entry name" value="DNase I-like"/>
    <property type="match status" value="1"/>
</dbReference>
<gene>
    <name evidence="9" type="ORF">RhiirC2_791137</name>
</gene>
<evidence type="ECO:0000256" key="4">
    <source>
        <dbReference type="ARBA" id="ARBA00022842"/>
    </source>
</evidence>
<feature type="active site" evidence="5">
    <location>
        <position position="265"/>
    </location>
</feature>
<dbReference type="VEuPathDB" id="FungiDB:FUN_001257"/>
<dbReference type="GO" id="GO:0003906">
    <property type="term" value="F:DNA-(apurinic or apyrimidinic site) endonuclease activity"/>
    <property type="evidence" value="ECO:0007669"/>
    <property type="project" value="TreeGrafter"/>
</dbReference>
<dbReference type="GO" id="GO:0006284">
    <property type="term" value="P:base-excision repair"/>
    <property type="evidence" value="ECO:0007669"/>
    <property type="project" value="TreeGrafter"/>
</dbReference>